<dbReference type="EMBL" id="CADEHS020000005">
    <property type="protein sequence ID" value="CAG9941652.1"/>
    <property type="molecule type" value="Genomic_DNA"/>
</dbReference>
<protein>
    <submittedName>
        <fullName evidence="1">Uncharacterized protein</fullName>
    </submittedName>
</protein>
<sequence>MHREMAKCIVPFAEGPRRPKQIISLGLYRTGSQSLKEALTILGYRDVFHSSALVDNFDKWNGMDAAADANIACLPSYTGHSYTREDWDAYLGPCEALTDATPFAESLLNAYPEARVILVKRDFDSWVQSFLRTLVSPSSDGMLAWLSGNVFEPLVGLHLSQTVWKMYMGLLGVCDLGKTRDHNILRAGYARHHANVRRLVPADRLLELDLTDLGWEPLCDFLGKEIPDVPFPHLNESRVFRNKFRELHQGMLIAGMLKILTPLVAAGGIGALGIWVAKMRN</sequence>
<name>A0ACA9TL35_BIOOC</name>
<reference evidence="1" key="2">
    <citation type="submission" date="2021-10" db="EMBL/GenBank/DDBJ databases">
        <authorList>
            <person name="Piombo E."/>
        </authorList>
    </citation>
    <scope>NUCLEOTIDE SEQUENCE</scope>
</reference>
<comment type="caution">
    <text evidence="1">The sequence shown here is derived from an EMBL/GenBank/DDBJ whole genome shotgun (WGS) entry which is preliminary data.</text>
</comment>
<organism evidence="1 2">
    <name type="scientific">Clonostachys rosea f. rosea IK726</name>
    <dbReference type="NCBI Taxonomy" id="1349383"/>
    <lineage>
        <taxon>Eukaryota</taxon>
        <taxon>Fungi</taxon>
        <taxon>Dikarya</taxon>
        <taxon>Ascomycota</taxon>
        <taxon>Pezizomycotina</taxon>
        <taxon>Sordariomycetes</taxon>
        <taxon>Hypocreomycetidae</taxon>
        <taxon>Hypocreales</taxon>
        <taxon>Bionectriaceae</taxon>
        <taxon>Clonostachys</taxon>
    </lineage>
</organism>
<dbReference type="Proteomes" id="UP000836387">
    <property type="component" value="Unassembled WGS sequence"/>
</dbReference>
<keyword evidence="2" id="KW-1185">Reference proteome</keyword>
<evidence type="ECO:0000313" key="2">
    <source>
        <dbReference type="Proteomes" id="UP000836387"/>
    </source>
</evidence>
<gene>
    <name evidence="1" type="ORF">CRV2_00003086</name>
</gene>
<proteinExistence type="predicted"/>
<reference evidence="1" key="1">
    <citation type="submission" date="2020-04" db="EMBL/GenBank/DDBJ databases">
        <authorList>
            <person name="Broberg M."/>
        </authorList>
    </citation>
    <scope>NUCLEOTIDE SEQUENCE</scope>
</reference>
<evidence type="ECO:0000313" key="1">
    <source>
        <dbReference type="EMBL" id="CAG9941652.1"/>
    </source>
</evidence>
<accession>A0ACA9TL35</accession>